<dbReference type="PROSITE" id="PS51257">
    <property type="entry name" value="PROKAR_LIPOPROTEIN"/>
    <property type="match status" value="1"/>
</dbReference>
<comment type="subcellular location">
    <subcellularLocation>
        <location evidence="1">Cell envelope</location>
    </subcellularLocation>
</comment>
<dbReference type="PANTHER" id="PTHR35936:SF17">
    <property type="entry name" value="ARGININE-BINDING EXTRACELLULAR PROTEIN ARTP"/>
    <property type="match status" value="1"/>
</dbReference>
<dbReference type="STRING" id="1294263.JCM21531_957"/>
<evidence type="ECO:0000256" key="5">
    <source>
        <dbReference type="SAM" id="SignalP"/>
    </source>
</evidence>
<sequence length="286" mass="31430">MKKGFIFTVAMLMLCSFIFTGCNSGSKSSTAKRAKVIDIPLTQEEYAFGVDKSQPELLEKVNEFISKIKADGTLEKINDKYFGGGEPKAVESAVEDSSKDQLVVATNAAFEPFEYMVGDKYYGIDMEFAELLAEHLGKELVIKNMDFDAVCLSVGQGKADIAMSGLTVKEDRKEYVTFTDTYYNASQKLIVREDDTTFDNCKTAADVEEILSKFSSNTSAGVQLGTTGQFYVEGDEDWGFEGFNVKCIGYKSGSLAVQDMLNGNIDFVVIDEAPAQSIVRAINELN</sequence>
<dbReference type="GO" id="GO:0030313">
    <property type="term" value="C:cell envelope"/>
    <property type="evidence" value="ECO:0007669"/>
    <property type="project" value="UniProtKB-SubCell"/>
</dbReference>
<evidence type="ECO:0000256" key="3">
    <source>
        <dbReference type="ARBA" id="ARBA00022729"/>
    </source>
</evidence>
<dbReference type="Pfam" id="PF00497">
    <property type="entry name" value="SBP_bac_3"/>
    <property type="match status" value="2"/>
</dbReference>
<dbReference type="AlphaFoldDB" id="W4V302"/>
<dbReference type="Gene3D" id="3.40.190.10">
    <property type="entry name" value="Periplasmic binding protein-like II"/>
    <property type="match status" value="3"/>
</dbReference>
<evidence type="ECO:0000256" key="2">
    <source>
        <dbReference type="ARBA" id="ARBA00010333"/>
    </source>
</evidence>
<evidence type="ECO:0000259" key="6">
    <source>
        <dbReference type="SMART" id="SM00062"/>
    </source>
</evidence>
<evidence type="ECO:0000256" key="1">
    <source>
        <dbReference type="ARBA" id="ARBA00004196"/>
    </source>
</evidence>
<dbReference type="OrthoDB" id="9774451at2"/>
<accession>W4V302</accession>
<dbReference type="RefSeq" id="WP_038287383.1">
    <property type="nucleotide sequence ID" value="NZ_BAVR01000008.1"/>
</dbReference>
<feature type="chain" id="PRO_5038463172" evidence="5">
    <location>
        <begin position="22"/>
        <end position="286"/>
    </location>
</feature>
<dbReference type="Proteomes" id="UP000019109">
    <property type="component" value="Unassembled WGS sequence"/>
</dbReference>
<feature type="domain" description="Solute-binding protein family 3/N-terminal" evidence="6">
    <location>
        <begin position="101"/>
        <end position="286"/>
    </location>
</feature>
<dbReference type="InterPro" id="IPR001638">
    <property type="entry name" value="Solute-binding_3/MltF_N"/>
</dbReference>
<evidence type="ECO:0000256" key="4">
    <source>
        <dbReference type="RuleBase" id="RU003744"/>
    </source>
</evidence>
<evidence type="ECO:0000313" key="8">
    <source>
        <dbReference type="Proteomes" id="UP000019109"/>
    </source>
</evidence>
<comment type="caution">
    <text evidence="7">The sequence shown here is derived from an EMBL/GenBank/DDBJ whole genome shotgun (WGS) entry which is preliminary data.</text>
</comment>
<keyword evidence="3 5" id="KW-0732">Signal</keyword>
<name>W4V302_9FIRM</name>
<keyword evidence="8" id="KW-1185">Reference proteome</keyword>
<reference evidence="7" key="1">
    <citation type="journal article" date="2014" name="Genome Announc.">
        <title>Draft Genome Sequence of Clostridium straminisolvens Strain JCM 21531T, Isolated from a Cellulose-Degrading Bacterial Community.</title>
        <authorList>
            <person name="Yuki M."/>
            <person name="Oshima K."/>
            <person name="Suda W."/>
            <person name="Sakamoto M."/>
            <person name="Kitamura K."/>
            <person name="Iida T."/>
            <person name="Hattori M."/>
            <person name="Ohkuma M."/>
        </authorList>
    </citation>
    <scope>NUCLEOTIDE SEQUENCE [LARGE SCALE GENOMIC DNA]</scope>
    <source>
        <strain evidence="7">JCM 21531</strain>
    </source>
</reference>
<proteinExistence type="inferred from homology"/>
<dbReference type="InterPro" id="IPR018313">
    <property type="entry name" value="SBP_3_CS"/>
</dbReference>
<dbReference type="SMART" id="SM00062">
    <property type="entry name" value="PBPb"/>
    <property type="match status" value="1"/>
</dbReference>
<gene>
    <name evidence="7" type="ORF">JCM21531_957</name>
</gene>
<protein>
    <submittedName>
        <fullName evidence="7">Amino acid ABC transporter</fullName>
    </submittedName>
</protein>
<dbReference type="SUPFAM" id="SSF53850">
    <property type="entry name" value="Periplasmic binding protein-like II"/>
    <property type="match status" value="2"/>
</dbReference>
<evidence type="ECO:0000313" key="7">
    <source>
        <dbReference type="EMBL" id="GAE87576.1"/>
    </source>
</evidence>
<dbReference type="PROSITE" id="PS01039">
    <property type="entry name" value="SBP_BACTERIAL_3"/>
    <property type="match status" value="1"/>
</dbReference>
<dbReference type="PANTHER" id="PTHR35936">
    <property type="entry name" value="MEMBRANE-BOUND LYTIC MUREIN TRANSGLYCOSYLASE F"/>
    <property type="match status" value="1"/>
</dbReference>
<feature type="signal peptide" evidence="5">
    <location>
        <begin position="1"/>
        <end position="21"/>
    </location>
</feature>
<organism evidence="7 8">
    <name type="scientific">Acetivibrio straminisolvens JCM 21531</name>
    <dbReference type="NCBI Taxonomy" id="1294263"/>
    <lineage>
        <taxon>Bacteria</taxon>
        <taxon>Bacillati</taxon>
        <taxon>Bacillota</taxon>
        <taxon>Clostridia</taxon>
        <taxon>Eubacteriales</taxon>
        <taxon>Oscillospiraceae</taxon>
        <taxon>Acetivibrio</taxon>
    </lineage>
</organism>
<dbReference type="EMBL" id="BAVR01000008">
    <property type="protein sequence ID" value="GAE87576.1"/>
    <property type="molecule type" value="Genomic_DNA"/>
</dbReference>
<comment type="similarity">
    <text evidence="2 4">Belongs to the bacterial solute-binding protein 3 family.</text>
</comment>